<name>A0ABY4JCF8_9BACT</name>
<gene>
    <name evidence="2" type="ORF">MWH26_06215</name>
</gene>
<evidence type="ECO:0000256" key="1">
    <source>
        <dbReference type="SAM" id="SignalP"/>
    </source>
</evidence>
<evidence type="ECO:0000313" key="2">
    <source>
        <dbReference type="EMBL" id="UPL50497.1"/>
    </source>
</evidence>
<keyword evidence="1" id="KW-0732">Signal</keyword>
<dbReference type="SUPFAM" id="SSF56935">
    <property type="entry name" value="Porins"/>
    <property type="match status" value="1"/>
</dbReference>
<evidence type="ECO:0000313" key="3">
    <source>
        <dbReference type="Proteomes" id="UP000829647"/>
    </source>
</evidence>
<dbReference type="RefSeq" id="WP_247976511.1">
    <property type="nucleotide sequence ID" value="NZ_CP095848.1"/>
</dbReference>
<keyword evidence="3" id="KW-1185">Reference proteome</keyword>
<proteinExistence type="predicted"/>
<dbReference type="Proteomes" id="UP000829647">
    <property type="component" value="Chromosome"/>
</dbReference>
<dbReference type="EMBL" id="CP095848">
    <property type="protein sequence ID" value="UPL50497.1"/>
    <property type="molecule type" value="Genomic_DNA"/>
</dbReference>
<organism evidence="2 3">
    <name type="scientific">Hymenobacter sublimis</name>
    <dbReference type="NCBI Taxonomy" id="2933777"/>
    <lineage>
        <taxon>Bacteria</taxon>
        <taxon>Pseudomonadati</taxon>
        <taxon>Bacteroidota</taxon>
        <taxon>Cytophagia</taxon>
        <taxon>Cytophagales</taxon>
        <taxon>Hymenobacteraceae</taxon>
        <taxon>Hymenobacter</taxon>
    </lineage>
</organism>
<accession>A0ABY4JCF8</accession>
<dbReference type="Pfam" id="PF10677">
    <property type="entry name" value="DUF2490"/>
    <property type="match status" value="1"/>
</dbReference>
<dbReference type="InterPro" id="IPR019619">
    <property type="entry name" value="DUF2490"/>
</dbReference>
<protein>
    <submittedName>
        <fullName evidence="2">DUF2490 domain-containing protein</fullName>
    </submittedName>
</protein>
<reference evidence="2 3" key="1">
    <citation type="submission" date="2022-04" db="EMBL/GenBank/DDBJ databases">
        <title>Hymenobacter sp. isolated from the air.</title>
        <authorList>
            <person name="Won M."/>
            <person name="Lee C.-M."/>
            <person name="Woen H.-Y."/>
            <person name="Kwon S.-W."/>
        </authorList>
    </citation>
    <scope>NUCLEOTIDE SEQUENCE [LARGE SCALE GENOMIC DNA]</scope>
    <source>
        <strain evidence="3">5516 S-25</strain>
    </source>
</reference>
<sequence length="258" mass="30465">MKHLLPLLCFLLLLTSPLRAQKQYVREQQTWVGVFNQTRFSPRWGTWTDLQLRLHDHYVRDLAQGLTRVGLTYYLTDDVRLTAGYAYVHHFAEGTRTISQAEHRPWQQVQWFTKFPQARLMQWVRLDERFRRIIQGGTERTDDFNFNYRARYNAALFLPLTNKGFTPGGLQFLLNNEVMMNFGQEIRLNYFDQNRLFAGLVYQLNPHAQLHGGYMHLFQQLPAGSTYRNQHTIRVFYFHNFDLRPTPPPAPTTPTSAP</sequence>
<feature type="signal peptide" evidence="1">
    <location>
        <begin position="1"/>
        <end position="20"/>
    </location>
</feature>
<feature type="chain" id="PRO_5045267627" evidence="1">
    <location>
        <begin position="21"/>
        <end position="258"/>
    </location>
</feature>